<keyword evidence="4" id="KW-1185">Reference proteome</keyword>
<evidence type="ECO:0000259" key="2">
    <source>
        <dbReference type="Pfam" id="PF14291"/>
    </source>
</evidence>
<dbReference type="PANTHER" id="PTHR46289:SF14">
    <property type="entry name" value="DUF4371 DOMAIN-CONTAINING PROTEIN"/>
    <property type="match status" value="1"/>
</dbReference>
<dbReference type="OrthoDB" id="6582113at2759"/>
<feature type="domain" description="DUF4371" evidence="2">
    <location>
        <begin position="211"/>
        <end position="290"/>
    </location>
</feature>
<accession>A0A8R2B3V2</accession>
<dbReference type="AlphaFoldDB" id="A0A8R2B3V2"/>
<sequence length="636" mass="73333">MVGKKFTDAEKLQHLENLWTPGKNSVFPSTQHGKKQLKFQFGWLENWKWLAYSKIEDGAYCKYCVLFSKYRGGKGSQLLGQLCTEPFNKWKHALEKFSTHEKTNYHQNSVIDFQQISSIVTGKTDSVYHQLNKSEKIQKENNRKIIIPVINSVILCGRQGIALRGHRDSGPLNIDEPLLNEGNFRSLLRFFLKATTLSGDESFKLARENCTDETADISGVEQFALCARYYDVNEKKMCESFLKFVPVDDVSGQSLANHIITELKGLNIEIKNLRGQGYDGAASMSGKLNGVAALIRKEYPSALYIHCSAHNLNLSVSYACNIQGIRNTMETFNEFFPAIIYCLEEMITWKDIDTSSKANQLLLALQSSEFNVALSILNHIFQYTQSLCKYLQSKNIDLVVAVNHINLVKNQLSCIRENATTEFNKLFIDINKRLNDFELTIEMPRLAKRQKYRDNIPTKDPEEYFRITLFLPFLDSFVQQLNDRFVNHQNIISGFQMFVKSSEFDEEKLRELVEFYAKDVDDFDRVKSETILWNRYLTDSNKQYNSVIQILNECNPDLFPNIYKLLQILITLPITSCEAERSFSTLKRIKSYLRNSTSERRLNGLAALNIHYEVNVTPEEVISHLSSTKHRLDFIL</sequence>
<dbReference type="GO" id="GO:0046983">
    <property type="term" value="F:protein dimerization activity"/>
    <property type="evidence" value="ECO:0007669"/>
    <property type="project" value="InterPro"/>
</dbReference>
<reference evidence="3" key="2">
    <citation type="submission" date="2022-06" db="UniProtKB">
        <authorList>
            <consortium name="EnsemblMetazoa"/>
        </authorList>
    </citation>
    <scope>IDENTIFICATION</scope>
</reference>
<dbReference type="PANTHER" id="PTHR46289">
    <property type="entry name" value="52 KDA REPRESSOR OF THE INHIBITOR OF THE PROTEIN KINASE-LIKE PROTEIN-RELATED"/>
    <property type="match status" value="1"/>
</dbReference>
<dbReference type="Proteomes" id="UP000007819">
    <property type="component" value="Chromosome A1"/>
</dbReference>
<proteinExistence type="predicted"/>
<dbReference type="InterPro" id="IPR052958">
    <property type="entry name" value="IFN-induced_PKR_regulator"/>
</dbReference>
<dbReference type="EnsemblMetazoa" id="XM_008180679.1">
    <property type="protein sequence ID" value="XP_008178901.1"/>
    <property type="gene ID" value="LOC100571032"/>
</dbReference>
<evidence type="ECO:0000313" key="3">
    <source>
        <dbReference type="EnsemblMetazoa" id="XP_008178901.1"/>
    </source>
</evidence>
<protein>
    <recommendedName>
        <fullName evidence="5">52 kDa repressor of the inhibitor of the protein kinase-like</fullName>
    </recommendedName>
</protein>
<dbReference type="Pfam" id="PF05699">
    <property type="entry name" value="Dimer_Tnp_hAT"/>
    <property type="match status" value="1"/>
</dbReference>
<name>A0A8R2B3V2_ACYPI</name>
<dbReference type="KEGG" id="api:100571032"/>
<feature type="domain" description="HAT C-terminal dimerisation" evidence="1">
    <location>
        <begin position="552"/>
        <end position="612"/>
    </location>
</feature>
<dbReference type="SUPFAM" id="SSF53098">
    <property type="entry name" value="Ribonuclease H-like"/>
    <property type="match status" value="1"/>
</dbReference>
<evidence type="ECO:0008006" key="5">
    <source>
        <dbReference type="Google" id="ProtNLM"/>
    </source>
</evidence>
<dbReference type="InterPro" id="IPR008906">
    <property type="entry name" value="HATC_C_dom"/>
</dbReference>
<dbReference type="InterPro" id="IPR012337">
    <property type="entry name" value="RNaseH-like_sf"/>
</dbReference>
<reference evidence="4" key="1">
    <citation type="submission" date="2010-06" db="EMBL/GenBank/DDBJ databases">
        <authorList>
            <person name="Jiang H."/>
            <person name="Abraham K."/>
            <person name="Ali S."/>
            <person name="Alsbrooks S.L."/>
            <person name="Anim B.N."/>
            <person name="Anosike U.S."/>
            <person name="Attaway T."/>
            <person name="Bandaranaike D.P."/>
            <person name="Battles P.K."/>
            <person name="Bell S.N."/>
            <person name="Bell A.V."/>
            <person name="Beltran B."/>
            <person name="Bickham C."/>
            <person name="Bustamante Y."/>
            <person name="Caleb T."/>
            <person name="Canada A."/>
            <person name="Cardenas V."/>
            <person name="Carter K."/>
            <person name="Chacko J."/>
            <person name="Chandrabose M.N."/>
            <person name="Chavez D."/>
            <person name="Chavez A."/>
            <person name="Chen L."/>
            <person name="Chu H.-S."/>
            <person name="Claassen K.J."/>
            <person name="Cockrell R."/>
            <person name="Collins M."/>
            <person name="Cooper J.A."/>
            <person name="Cree A."/>
            <person name="Curry S.M."/>
            <person name="Da Y."/>
            <person name="Dao M.D."/>
            <person name="Das B."/>
            <person name="Davila M.-L."/>
            <person name="Davy-Carroll L."/>
            <person name="Denson S."/>
            <person name="Dinh H."/>
            <person name="Ebong V.E."/>
            <person name="Edwards J.R."/>
            <person name="Egan A."/>
            <person name="El-Daye J."/>
            <person name="Escobedo L."/>
            <person name="Fernandez S."/>
            <person name="Fernando P.R."/>
            <person name="Flagg N."/>
            <person name="Forbes L.D."/>
            <person name="Fowler R.G."/>
            <person name="Fu Q."/>
            <person name="Gabisi R.A."/>
            <person name="Ganer J."/>
            <person name="Garbino Pronczuk A."/>
            <person name="Garcia R.M."/>
            <person name="Garner T."/>
            <person name="Garrett T.E."/>
            <person name="Gonzalez D.A."/>
            <person name="Hamid H."/>
            <person name="Hawkins E.S."/>
            <person name="Hirani K."/>
            <person name="Hogues M.E."/>
            <person name="Hollins B."/>
            <person name="Hsiao C.-H."/>
            <person name="Jabil R."/>
            <person name="James M.L."/>
            <person name="Jhangiani S.N."/>
            <person name="Johnson B."/>
            <person name="Johnson Q."/>
            <person name="Joshi V."/>
            <person name="Kalu J.B."/>
            <person name="Kam C."/>
            <person name="Kashfia A."/>
            <person name="Keebler J."/>
            <person name="Kisamo H."/>
            <person name="Kovar C.L."/>
            <person name="Lago L.A."/>
            <person name="Lai C.-Y."/>
            <person name="Laidlaw J."/>
            <person name="Lara F."/>
            <person name="Le T.-K."/>
            <person name="Lee S.L."/>
            <person name="Legall F.H."/>
            <person name="Lemon S.J."/>
            <person name="Lewis L.R."/>
            <person name="Li B."/>
            <person name="Liu Y."/>
            <person name="Liu Y.-S."/>
            <person name="Lopez J."/>
            <person name="Lozado R.J."/>
            <person name="Lu J."/>
            <person name="Madu R.C."/>
            <person name="Maheshwari M."/>
            <person name="Maheshwari R."/>
            <person name="Malloy K."/>
            <person name="Martinez E."/>
            <person name="Mathew T."/>
            <person name="Mercado I.C."/>
            <person name="Mercado C."/>
            <person name="Meyer B."/>
            <person name="Montgomery K."/>
            <person name="Morgan M.B."/>
            <person name="Munidasa M."/>
            <person name="Nazareth L.V."/>
            <person name="Nelson J."/>
            <person name="Ng B.M."/>
            <person name="Nguyen N.B."/>
            <person name="Nguyen P.Q."/>
            <person name="Nguyen T."/>
            <person name="Obregon M."/>
            <person name="Okwuonu G.O."/>
            <person name="Onwere C.G."/>
            <person name="Orozco G."/>
            <person name="Parra A."/>
            <person name="Patel S."/>
            <person name="Patil S."/>
            <person name="Perez A."/>
            <person name="Perez Y."/>
            <person name="Pham C."/>
            <person name="Primus E.L."/>
            <person name="Pu L.-L."/>
            <person name="Puazo M."/>
            <person name="Qin X."/>
            <person name="Quiroz J.B."/>
            <person name="Reese J."/>
            <person name="Richards S."/>
            <person name="Rives C.M."/>
            <person name="Robberts R."/>
            <person name="Ruiz S.J."/>
            <person name="Ruiz M.J."/>
            <person name="Santibanez J."/>
            <person name="Schneider B.W."/>
            <person name="Sisson I."/>
            <person name="Smith M."/>
            <person name="Sodergren E."/>
            <person name="Song X.-Z."/>
            <person name="Song B.B."/>
            <person name="Summersgill H."/>
            <person name="Thelus R."/>
            <person name="Thornton R.D."/>
            <person name="Trejos Z.Y."/>
            <person name="Usmani K."/>
            <person name="Vattathil S."/>
            <person name="Villasana D."/>
            <person name="Walker D.L."/>
            <person name="Wang S."/>
            <person name="Wang K."/>
            <person name="White C.S."/>
            <person name="Williams A.C."/>
            <person name="Williamson J."/>
            <person name="Wilson K."/>
            <person name="Woghiren I.O."/>
            <person name="Woodworth J.R."/>
            <person name="Worley K.C."/>
            <person name="Wright R.A."/>
            <person name="Wu W."/>
            <person name="Young L."/>
            <person name="Zhang L."/>
            <person name="Zhang J."/>
            <person name="Zhu Y."/>
            <person name="Muzny D.M."/>
            <person name="Weinstock G."/>
            <person name="Gibbs R.A."/>
        </authorList>
    </citation>
    <scope>NUCLEOTIDE SEQUENCE [LARGE SCALE GENOMIC DNA]</scope>
    <source>
        <strain evidence="4">LSR1</strain>
    </source>
</reference>
<dbReference type="Pfam" id="PF14291">
    <property type="entry name" value="DUF4371"/>
    <property type="match status" value="1"/>
</dbReference>
<evidence type="ECO:0000313" key="4">
    <source>
        <dbReference type="Proteomes" id="UP000007819"/>
    </source>
</evidence>
<evidence type="ECO:0000259" key="1">
    <source>
        <dbReference type="Pfam" id="PF05699"/>
    </source>
</evidence>
<dbReference type="RefSeq" id="XP_008178901.1">
    <property type="nucleotide sequence ID" value="XM_008180679.1"/>
</dbReference>
<dbReference type="InterPro" id="IPR025398">
    <property type="entry name" value="DUF4371"/>
</dbReference>
<organism evidence="3 4">
    <name type="scientific">Acyrthosiphon pisum</name>
    <name type="common">Pea aphid</name>
    <dbReference type="NCBI Taxonomy" id="7029"/>
    <lineage>
        <taxon>Eukaryota</taxon>
        <taxon>Metazoa</taxon>
        <taxon>Ecdysozoa</taxon>
        <taxon>Arthropoda</taxon>
        <taxon>Hexapoda</taxon>
        <taxon>Insecta</taxon>
        <taxon>Pterygota</taxon>
        <taxon>Neoptera</taxon>
        <taxon>Paraneoptera</taxon>
        <taxon>Hemiptera</taxon>
        <taxon>Sternorrhyncha</taxon>
        <taxon>Aphidomorpha</taxon>
        <taxon>Aphidoidea</taxon>
        <taxon>Aphididae</taxon>
        <taxon>Macrosiphini</taxon>
        <taxon>Acyrthosiphon</taxon>
    </lineage>
</organism>
<dbReference type="GeneID" id="100571032"/>